<feature type="transmembrane region" description="Helical" evidence="11">
    <location>
        <begin position="174"/>
        <end position="198"/>
    </location>
</feature>
<feature type="domain" description="CBS" evidence="12">
    <location>
        <begin position="552"/>
        <end position="609"/>
    </location>
</feature>
<evidence type="ECO:0000313" key="14">
    <source>
        <dbReference type="Proteomes" id="UP001597297"/>
    </source>
</evidence>
<dbReference type="Proteomes" id="UP001597297">
    <property type="component" value="Unassembled WGS sequence"/>
</dbReference>
<evidence type="ECO:0000313" key="13">
    <source>
        <dbReference type="EMBL" id="MFD2274952.1"/>
    </source>
</evidence>
<evidence type="ECO:0000256" key="8">
    <source>
        <dbReference type="ARBA" id="ARBA00023214"/>
    </source>
</evidence>
<keyword evidence="8" id="KW-0868">Chloride</keyword>
<dbReference type="Pfam" id="PF00571">
    <property type="entry name" value="CBS"/>
    <property type="match status" value="2"/>
</dbReference>
<keyword evidence="2" id="KW-0813">Transport</keyword>
<comment type="subcellular location">
    <subcellularLocation>
        <location evidence="1">Membrane</location>
        <topology evidence="1">Multi-pass membrane protein</topology>
    </subcellularLocation>
</comment>
<dbReference type="PRINTS" id="PR00762">
    <property type="entry name" value="CLCHANNEL"/>
</dbReference>
<feature type="transmembrane region" description="Helical" evidence="11">
    <location>
        <begin position="333"/>
        <end position="354"/>
    </location>
</feature>
<dbReference type="SMART" id="SM00116">
    <property type="entry name" value="CBS"/>
    <property type="match status" value="2"/>
</dbReference>
<dbReference type="CDD" id="cd00400">
    <property type="entry name" value="Voltage_gated_ClC"/>
    <property type="match status" value="1"/>
</dbReference>
<evidence type="ECO:0000259" key="12">
    <source>
        <dbReference type="PROSITE" id="PS51371"/>
    </source>
</evidence>
<dbReference type="InterPro" id="IPR014743">
    <property type="entry name" value="Cl-channel_core"/>
</dbReference>
<comment type="caution">
    <text evidence="13">The sequence shown here is derived from an EMBL/GenBank/DDBJ whole genome shotgun (WGS) entry which is preliminary data.</text>
</comment>
<dbReference type="Gene3D" id="3.10.580.10">
    <property type="entry name" value="CBS-domain"/>
    <property type="match status" value="2"/>
</dbReference>
<feature type="transmembrane region" description="Helical" evidence="11">
    <location>
        <begin position="398"/>
        <end position="419"/>
    </location>
</feature>
<dbReference type="CDD" id="cd02205">
    <property type="entry name" value="CBS_pair_SF"/>
    <property type="match status" value="1"/>
</dbReference>
<dbReference type="SUPFAM" id="SSF81340">
    <property type="entry name" value="Clc chloride channel"/>
    <property type="match status" value="1"/>
</dbReference>
<protein>
    <submittedName>
        <fullName evidence="13">Chloride channel protein</fullName>
    </submittedName>
</protein>
<dbReference type="RefSeq" id="WP_377096243.1">
    <property type="nucleotide sequence ID" value="NZ_JBHSJM010000001.1"/>
</dbReference>
<feature type="transmembrane region" description="Helical" evidence="11">
    <location>
        <begin position="366"/>
        <end position="386"/>
    </location>
</feature>
<dbReference type="InterPro" id="IPR050368">
    <property type="entry name" value="ClC-type_chloride_channel"/>
</dbReference>
<feature type="transmembrane region" description="Helical" evidence="11">
    <location>
        <begin position="248"/>
        <end position="272"/>
    </location>
</feature>
<keyword evidence="14" id="KW-1185">Reference proteome</keyword>
<feature type="transmembrane region" description="Helical" evidence="11">
    <location>
        <begin position="35"/>
        <end position="57"/>
    </location>
</feature>
<dbReference type="SUPFAM" id="SSF54631">
    <property type="entry name" value="CBS-domain pair"/>
    <property type="match status" value="1"/>
</dbReference>
<keyword evidence="10" id="KW-0129">CBS domain</keyword>
<evidence type="ECO:0000256" key="4">
    <source>
        <dbReference type="ARBA" id="ARBA00022989"/>
    </source>
</evidence>
<dbReference type="EMBL" id="JBHUJC010000001">
    <property type="protein sequence ID" value="MFD2274952.1"/>
    <property type="molecule type" value="Genomic_DNA"/>
</dbReference>
<keyword evidence="6 11" id="KW-0472">Membrane</keyword>
<feature type="transmembrane region" description="Helical" evidence="11">
    <location>
        <begin position="77"/>
        <end position="99"/>
    </location>
</feature>
<sequence>MAIYNSVLFPDALLMPNTRDISEWMKARLDDGQRFLILCILIGLSCGVAAVLFHWSIHGIFHHLWDWATGCGGWQFYAIMLGAPTLGGLLVGISVKFFAPDAAGSGIPQTKMAYYNRAGFIPSASGVWRFVLGSIYCGLGNSLGREGPTVHLSSAISSRLGRFFFKSEHRIQSALPVGMAAGIAAAFNAPLSAITFVFEELLDNFSMKALGGIVVAVVIAAAVSRTMLGEDPILASDFISKEFITSPWMFVGIPMGVIAGFLGHFFVSSVLGLRSKCKTKFADYSWLTPAIGGLCCGVLGLLALQVTGLFGEPQNTVFSIGYESLELAFQDKLVWQILAVLLICKFTAVIVNYATGGSGGLFSPTLFLGGMFGGLVGMVLVALENWFHFVHWPGHHQVVGGCVLLGMGAMFSAVVRCPFTSLIIIFEMTGNYSLILPLMAGNMLAWSIAKKFRPIALYDALLLQDGVNLKKFTAYQGHQDYRSLPVSTIMTHELVTLVTGETVEDAIQSVGPQGLLYHAYPILDAAGDVVGIITRHELQEAEPSDLLDKLIFDQTLLAVNPETSIRDAAHKMIANNFQQVPVVSATNSQKLLGMITLNDIARQQNASSH</sequence>
<keyword evidence="9" id="KW-0407">Ion channel</keyword>
<feature type="transmembrane region" description="Helical" evidence="11">
    <location>
        <begin position="210"/>
        <end position="228"/>
    </location>
</feature>
<dbReference type="PANTHER" id="PTHR43427:SF6">
    <property type="entry name" value="CHLORIDE CHANNEL PROTEIN CLC-E"/>
    <property type="match status" value="1"/>
</dbReference>
<evidence type="ECO:0000256" key="2">
    <source>
        <dbReference type="ARBA" id="ARBA00022448"/>
    </source>
</evidence>
<evidence type="ECO:0000256" key="3">
    <source>
        <dbReference type="ARBA" id="ARBA00022692"/>
    </source>
</evidence>
<name>A0ABW5DX88_9BACT</name>
<organism evidence="13 14">
    <name type="scientific">Rubritalea spongiae</name>
    <dbReference type="NCBI Taxonomy" id="430797"/>
    <lineage>
        <taxon>Bacteria</taxon>
        <taxon>Pseudomonadati</taxon>
        <taxon>Verrucomicrobiota</taxon>
        <taxon>Verrucomicrobiia</taxon>
        <taxon>Verrucomicrobiales</taxon>
        <taxon>Rubritaleaceae</taxon>
        <taxon>Rubritalea</taxon>
    </lineage>
</organism>
<dbReference type="PROSITE" id="PS51371">
    <property type="entry name" value="CBS"/>
    <property type="match status" value="2"/>
</dbReference>
<feature type="domain" description="CBS" evidence="12">
    <location>
        <begin position="490"/>
        <end position="549"/>
    </location>
</feature>
<keyword evidence="5" id="KW-0406">Ion transport</keyword>
<evidence type="ECO:0000256" key="6">
    <source>
        <dbReference type="ARBA" id="ARBA00023136"/>
    </source>
</evidence>
<evidence type="ECO:0000256" key="9">
    <source>
        <dbReference type="ARBA" id="ARBA00023303"/>
    </source>
</evidence>
<dbReference type="Gene3D" id="1.10.3080.10">
    <property type="entry name" value="Clc chloride channel"/>
    <property type="match status" value="1"/>
</dbReference>
<dbReference type="InterPro" id="IPR000644">
    <property type="entry name" value="CBS_dom"/>
</dbReference>
<evidence type="ECO:0000256" key="11">
    <source>
        <dbReference type="SAM" id="Phobius"/>
    </source>
</evidence>
<dbReference type="Pfam" id="PF00654">
    <property type="entry name" value="Voltage_CLC"/>
    <property type="match status" value="1"/>
</dbReference>
<evidence type="ECO:0000256" key="5">
    <source>
        <dbReference type="ARBA" id="ARBA00023065"/>
    </source>
</evidence>
<keyword evidence="4 11" id="KW-1133">Transmembrane helix</keyword>
<reference evidence="14" key="1">
    <citation type="journal article" date="2019" name="Int. J. Syst. Evol. Microbiol.">
        <title>The Global Catalogue of Microorganisms (GCM) 10K type strain sequencing project: providing services to taxonomists for standard genome sequencing and annotation.</title>
        <authorList>
            <consortium name="The Broad Institute Genomics Platform"/>
            <consortium name="The Broad Institute Genome Sequencing Center for Infectious Disease"/>
            <person name="Wu L."/>
            <person name="Ma J."/>
        </authorList>
    </citation>
    <scope>NUCLEOTIDE SEQUENCE [LARGE SCALE GENOMIC DNA]</scope>
    <source>
        <strain evidence="14">JCM 16545</strain>
    </source>
</reference>
<accession>A0ABW5DX88</accession>
<feature type="transmembrane region" description="Helical" evidence="11">
    <location>
        <begin position="431"/>
        <end position="449"/>
    </location>
</feature>
<dbReference type="PANTHER" id="PTHR43427">
    <property type="entry name" value="CHLORIDE CHANNEL PROTEIN CLC-E"/>
    <property type="match status" value="1"/>
</dbReference>
<evidence type="ECO:0000256" key="10">
    <source>
        <dbReference type="PROSITE-ProRule" id="PRU00703"/>
    </source>
</evidence>
<feature type="transmembrane region" description="Helical" evidence="11">
    <location>
        <begin position="120"/>
        <end position="143"/>
    </location>
</feature>
<keyword evidence="7" id="KW-0869">Chloride channel</keyword>
<keyword evidence="3 11" id="KW-0812">Transmembrane</keyword>
<dbReference type="InterPro" id="IPR001807">
    <property type="entry name" value="ClC"/>
</dbReference>
<dbReference type="InterPro" id="IPR046342">
    <property type="entry name" value="CBS_dom_sf"/>
</dbReference>
<evidence type="ECO:0000256" key="1">
    <source>
        <dbReference type="ARBA" id="ARBA00004141"/>
    </source>
</evidence>
<gene>
    <name evidence="13" type="ORF">ACFSQZ_00585</name>
</gene>
<feature type="transmembrane region" description="Helical" evidence="11">
    <location>
        <begin position="284"/>
        <end position="304"/>
    </location>
</feature>
<proteinExistence type="predicted"/>
<evidence type="ECO:0000256" key="7">
    <source>
        <dbReference type="ARBA" id="ARBA00023173"/>
    </source>
</evidence>